<keyword evidence="2" id="KW-1185">Reference proteome</keyword>
<dbReference type="EMBL" id="DF237037">
    <property type="protein sequence ID" value="GAQ81693.1"/>
    <property type="molecule type" value="Genomic_DNA"/>
</dbReference>
<name>A0A1Y1HU85_KLENI</name>
<dbReference type="AlphaFoldDB" id="A0A1Y1HU85"/>
<evidence type="ECO:0000313" key="2">
    <source>
        <dbReference type="Proteomes" id="UP000054558"/>
    </source>
</evidence>
<sequence>MLKTCTSGPLSTCCQLSEQPLLPFSFKLILNLALPLQYVHQQPAIGPAIEDAIEGAIEAAIDAEMGPAIDATIGPAIEEAVGAAISESIGPAINATVAPVLNAAMDAAIVPAINAAFASPEVKAIFEAQSTNLQNLIRSRSNRAALWGVDEHLDPLFRLSASPPDLPPRNRFPATTKKFFSWMAVGSARAANNESIDWLLDFYGVMDPVTKVPFPPRSVLAEGKPGDDELERKHGLLRHHLTGLTYYDTVEAQQL</sequence>
<evidence type="ECO:0000313" key="1">
    <source>
        <dbReference type="EMBL" id="GAQ81693.1"/>
    </source>
</evidence>
<dbReference type="Proteomes" id="UP000054558">
    <property type="component" value="Unassembled WGS sequence"/>
</dbReference>
<protein>
    <submittedName>
        <fullName evidence="1">Uncharacterized protein</fullName>
    </submittedName>
</protein>
<organism evidence="1 2">
    <name type="scientific">Klebsormidium nitens</name>
    <name type="common">Green alga</name>
    <name type="synonym">Ulothrix nitens</name>
    <dbReference type="NCBI Taxonomy" id="105231"/>
    <lineage>
        <taxon>Eukaryota</taxon>
        <taxon>Viridiplantae</taxon>
        <taxon>Streptophyta</taxon>
        <taxon>Klebsormidiophyceae</taxon>
        <taxon>Klebsormidiales</taxon>
        <taxon>Klebsormidiaceae</taxon>
        <taxon>Klebsormidium</taxon>
    </lineage>
</organism>
<proteinExistence type="predicted"/>
<reference evidence="1 2" key="1">
    <citation type="journal article" date="2014" name="Nat. Commun.">
        <title>Klebsormidium flaccidum genome reveals primary factors for plant terrestrial adaptation.</title>
        <authorList>
            <person name="Hori K."/>
            <person name="Maruyama F."/>
            <person name="Fujisawa T."/>
            <person name="Togashi T."/>
            <person name="Yamamoto N."/>
            <person name="Seo M."/>
            <person name="Sato S."/>
            <person name="Yamada T."/>
            <person name="Mori H."/>
            <person name="Tajima N."/>
            <person name="Moriyama T."/>
            <person name="Ikeuchi M."/>
            <person name="Watanabe M."/>
            <person name="Wada H."/>
            <person name="Kobayashi K."/>
            <person name="Saito M."/>
            <person name="Masuda T."/>
            <person name="Sasaki-Sekimoto Y."/>
            <person name="Mashiguchi K."/>
            <person name="Awai K."/>
            <person name="Shimojima M."/>
            <person name="Masuda S."/>
            <person name="Iwai M."/>
            <person name="Nobusawa T."/>
            <person name="Narise T."/>
            <person name="Kondo S."/>
            <person name="Saito H."/>
            <person name="Sato R."/>
            <person name="Murakawa M."/>
            <person name="Ihara Y."/>
            <person name="Oshima-Yamada Y."/>
            <person name="Ohtaka K."/>
            <person name="Satoh M."/>
            <person name="Sonobe K."/>
            <person name="Ishii M."/>
            <person name="Ohtani R."/>
            <person name="Kanamori-Sato M."/>
            <person name="Honoki R."/>
            <person name="Miyazaki D."/>
            <person name="Mochizuki H."/>
            <person name="Umetsu J."/>
            <person name="Higashi K."/>
            <person name="Shibata D."/>
            <person name="Kamiya Y."/>
            <person name="Sato N."/>
            <person name="Nakamura Y."/>
            <person name="Tabata S."/>
            <person name="Ida S."/>
            <person name="Kurokawa K."/>
            <person name="Ohta H."/>
        </authorList>
    </citation>
    <scope>NUCLEOTIDE SEQUENCE [LARGE SCALE GENOMIC DNA]</scope>
    <source>
        <strain evidence="1 2">NIES-2285</strain>
    </source>
</reference>
<accession>A0A1Y1HU85</accession>
<gene>
    <name evidence="1" type="ORF">KFL_000880070</name>
</gene>